<evidence type="ECO:0000256" key="1">
    <source>
        <dbReference type="SAM" id="Phobius"/>
    </source>
</evidence>
<gene>
    <name evidence="2" type="ORF">SAMN05216388_102510</name>
</gene>
<feature type="transmembrane region" description="Helical" evidence="1">
    <location>
        <begin position="97"/>
        <end position="123"/>
    </location>
</feature>
<dbReference type="EMBL" id="FOCX01000025">
    <property type="protein sequence ID" value="SEO96832.1"/>
    <property type="molecule type" value="Genomic_DNA"/>
</dbReference>
<feature type="transmembrane region" description="Helical" evidence="1">
    <location>
        <begin position="63"/>
        <end position="85"/>
    </location>
</feature>
<organism evidence="2 3">
    <name type="scientific">Halorientalis persicus</name>
    <dbReference type="NCBI Taxonomy" id="1367881"/>
    <lineage>
        <taxon>Archaea</taxon>
        <taxon>Methanobacteriati</taxon>
        <taxon>Methanobacteriota</taxon>
        <taxon>Stenosarchaea group</taxon>
        <taxon>Halobacteria</taxon>
        <taxon>Halobacteriales</taxon>
        <taxon>Haloarculaceae</taxon>
        <taxon>Halorientalis</taxon>
    </lineage>
</organism>
<accession>A0A1H8U0P1</accession>
<dbReference type="InterPro" id="IPR007404">
    <property type="entry name" value="YdjM-like"/>
</dbReference>
<keyword evidence="1" id="KW-0812">Transmembrane</keyword>
<sequence>MKQIGHAGMALAWAAPLTIILGIAASPLLAAGATVIALSVASLPDTIDFSTELITHRGGTHTVWFGFIVAIIAGLVVTAGLSVATDSAATIPDSDSVTAVLSALPSPVAGGTIAAASAFLGVASHLFADALTVGRGSNLIRPLWPISNRELYYGFTKYDNYWWNYGLFAAGVLCQIVVFAILIQTTQPLQS</sequence>
<evidence type="ECO:0000313" key="3">
    <source>
        <dbReference type="Proteomes" id="UP000198775"/>
    </source>
</evidence>
<keyword evidence="1" id="KW-0472">Membrane</keyword>
<name>A0A1H8U0P1_9EURY</name>
<dbReference type="AlphaFoldDB" id="A0A1H8U0P1"/>
<evidence type="ECO:0000313" key="2">
    <source>
        <dbReference type="EMBL" id="SEO96832.1"/>
    </source>
</evidence>
<feature type="transmembrane region" description="Helical" evidence="1">
    <location>
        <begin position="162"/>
        <end position="183"/>
    </location>
</feature>
<keyword evidence="2" id="KW-0378">Hydrolase</keyword>
<dbReference type="Proteomes" id="UP000198775">
    <property type="component" value="Unassembled WGS sequence"/>
</dbReference>
<dbReference type="RefSeq" id="WP_092663216.1">
    <property type="nucleotide sequence ID" value="NZ_FOCX01000025.1"/>
</dbReference>
<dbReference type="GO" id="GO:0016787">
    <property type="term" value="F:hydrolase activity"/>
    <property type="evidence" value="ECO:0007669"/>
    <property type="project" value="UniProtKB-KW"/>
</dbReference>
<proteinExistence type="predicted"/>
<reference evidence="3" key="1">
    <citation type="submission" date="2016-10" db="EMBL/GenBank/DDBJ databases">
        <authorList>
            <person name="Varghese N."/>
            <person name="Submissions S."/>
        </authorList>
    </citation>
    <scope>NUCLEOTIDE SEQUENCE [LARGE SCALE GENOMIC DNA]</scope>
    <source>
        <strain evidence="3">IBRC-M 10043</strain>
    </source>
</reference>
<keyword evidence="1" id="KW-1133">Transmembrane helix</keyword>
<protein>
    <submittedName>
        <fullName evidence="2">Membrane-bound metal-dependent hydrolase YbcI, DUF457 family</fullName>
    </submittedName>
</protein>
<dbReference type="Pfam" id="PF04307">
    <property type="entry name" value="YdjM"/>
    <property type="match status" value="1"/>
</dbReference>
<keyword evidence="3" id="KW-1185">Reference proteome</keyword>